<feature type="region of interest" description="Disordered" evidence="1">
    <location>
        <begin position="124"/>
        <end position="143"/>
    </location>
</feature>
<organism evidence="2 3">
    <name type="scientific">Trapa natans</name>
    <name type="common">Water chestnut</name>
    <dbReference type="NCBI Taxonomy" id="22666"/>
    <lineage>
        <taxon>Eukaryota</taxon>
        <taxon>Viridiplantae</taxon>
        <taxon>Streptophyta</taxon>
        <taxon>Embryophyta</taxon>
        <taxon>Tracheophyta</taxon>
        <taxon>Spermatophyta</taxon>
        <taxon>Magnoliopsida</taxon>
        <taxon>eudicotyledons</taxon>
        <taxon>Gunneridae</taxon>
        <taxon>Pentapetalae</taxon>
        <taxon>rosids</taxon>
        <taxon>malvids</taxon>
        <taxon>Myrtales</taxon>
        <taxon>Lythraceae</taxon>
        <taxon>Trapa</taxon>
    </lineage>
</organism>
<name>A0AAN7LUW5_TRANT</name>
<dbReference type="Proteomes" id="UP001346149">
    <property type="component" value="Unassembled WGS sequence"/>
</dbReference>
<feature type="region of interest" description="Disordered" evidence="1">
    <location>
        <begin position="162"/>
        <end position="186"/>
    </location>
</feature>
<evidence type="ECO:0000313" key="2">
    <source>
        <dbReference type="EMBL" id="KAK4792957.1"/>
    </source>
</evidence>
<reference evidence="2 3" key="1">
    <citation type="journal article" date="2023" name="Hortic Res">
        <title>Pangenome of water caltrop reveals structural variations and asymmetric subgenome divergence after allopolyploidization.</title>
        <authorList>
            <person name="Zhang X."/>
            <person name="Chen Y."/>
            <person name="Wang L."/>
            <person name="Yuan Y."/>
            <person name="Fang M."/>
            <person name="Shi L."/>
            <person name="Lu R."/>
            <person name="Comes H.P."/>
            <person name="Ma Y."/>
            <person name="Chen Y."/>
            <person name="Huang G."/>
            <person name="Zhou Y."/>
            <person name="Zheng Z."/>
            <person name="Qiu Y."/>
        </authorList>
    </citation>
    <scope>NUCLEOTIDE SEQUENCE [LARGE SCALE GENOMIC DNA]</scope>
    <source>
        <strain evidence="2">F231</strain>
    </source>
</reference>
<dbReference type="AlphaFoldDB" id="A0AAN7LUW5"/>
<dbReference type="EMBL" id="JAXQNO010000008">
    <property type="protein sequence ID" value="KAK4792957.1"/>
    <property type="molecule type" value="Genomic_DNA"/>
</dbReference>
<gene>
    <name evidence="2" type="ORF">SAY86_023392</name>
</gene>
<proteinExistence type="predicted"/>
<evidence type="ECO:0000313" key="3">
    <source>
        <dbReference type="Proteomes" id="UP001346149"/>
    </source>
</evidence>
<keyword evidence="3" id="KW-1185">Reference proteome</keyword>
<protein>
    <submittedName>
        <fullName evidence="2">Uncharacterized protein</fullName>
    </submittedName>
</protein>
<comment type="caution">
    <text evidence="2">The sequence shown here is derived from an EMBL/GenBank/DDBJ whole genome shotgun (WGS) entry which is preliminary data.</text>
</comment>
<evidence type="ECO:0000256" key="1">
    <source>
        <dbReference type="SAM" id="MobiDB-lite"/>
    </source>
</evidence>
<accession>A0AAN7LUW5</accession>
<sequence>MDNLYGNNLRIGKILAVHGGVPVITGMGSHPSTERGCYKPLASTPTVDPYSSRYNNRIKLLQPNSPSSVLDNFGSKSQLKLMEEETFVIDGIPVESSCGTSLIYRDSRRLVPWALEDSISSFPGSKSHLLREKGEQNPSRFSFKNNSPKAFVMAVPELEAPKIAAPPPSRPTQTQKPLAKEIPTQDWSPLDDGIQVSLPSQPGETPCREDVHRHIHHFLYSTKAGRRFPVFTEITVPYKSVAKKTPL</sequence>